<dbReference type="AlphaFoldDB" id="A0A2K0WU29"/>
<gene>
    <name evidence="2" type="ORF">FNYG_00851</name>
</gene>
<reference evidence="2 3" key="1">
    <citation type="submission" date="2017-06" db="EMBL/GenBank/DDBJ databases">
        <title>Genome of Fusarium nygamai isolate CS10214.</title>
        <authorList>
            <person name="Gardiner D.M."/>
            <person name="Obanor F."/>
            <person name="Kazan K."/>
        </authorList>
    </citation>
    <scope>NUCLEOTIDE SEQUENCE [LARGE SCALE GENOMIC DNA]</scope>
    <source>
        <strain evidence="2 3">CS10214</strain>
    </source>
</reference>
<sequence length="60" mass="6636">MSATPAVAIAIVFLTLFAIFALLAWWLKTRVRTFIQAIFKHRQEKNKGNASTVANSGESV</sequence>
<keyword evidence="1" id="KW-0472">Membrane</keyword>
<dbReference type="Proteomes" id="UP000236664">
    <property type="component" value="Unassembled WGS sequence"/>
</dbReference>
<comment type="caution">
    <text evidence="2">The sequence shown here is derived from an EMBL/GenBank/DDBJ whole genome shotgun (WGS) entry which is preliminary data.</text>
</comment>
<name>A0A2K0WU29_GIBNY</name>
<evidence type="ECO:0000313" key="2">
    <source>
        <dbReference type="EMBL" id="PNP85795.1"/>
    </source>
</evidence>
<keyword evidence="1" id="KW-1133">Transmembrane helix</keyword>
<dbReference type="OrthoDB" id="5104613at2759"/>
<accession>A0A2K0WU29</accession>
<protein>
    <submittedName>
        <fullName evidence="2">Uncharacterized protein</fullName>
    </submittedName>
</protein>
<organism evidence="2 3">
    <name type="scientific">Gibberella nygamai</name>
    <name type="common">Bean root rot disease fungus</name>
    <name type="synonym">Fusarium nygamai</name>
    <dbReference type="NCBI Taxonomy" id="42673"/>
    <lineage>
        <taxon>Eukaryota</taxon>
        <taxon>Fungi</taxon>
        <taxon>Dikarya</taxon>
        <taxon>Ascomycota</taxon>
        <taxon>Pezizomycotina</taxon>
        <taxon>Sordariomycetes</taxon>
        <taxon>Hypocreomycetidae</taxon>
        <taxon>Hypocreales</taxon>
        <taxon>Nectriaceae</taxon>
        <taxon>Fusarium</taxon>
        <taxon>Fusarium fujikuroi species complex</taxon>
    </lineage>
</organism>
<dbReference type="EMBL" id="MTQA01000018">
    <property type="protein sequence ID" value="PNP85795.1"/>
    <property type="molecule type" value="Genomic_DNA"/>
</dbReference>
<evidence type="ECO:0000256" key="1">
    <source>
        <dbReference type="SAM" id="Phobius"/>
    </source>
</evidence>
<evidence type="ECO:0000313" key="3">
    <source>
        <dbReference type="Proteomes" id="UP000236664"/>
    </source>
</evidence>
<feature type="transmembrane region" description="Helical" evidence="1">
    <location>
        <begin position="6"/>
        <end position="27"/>
    </location>
</feature>
<keyword evidence="1" id="KW-0812">Transmembrane</keyword>
<keyword evidence="3" id="KW-1185">Reference proteome</keyword>
<proteinExistence type="predicted"/>